<reference evidence="1" key="2">
    <citation type="submission" date="2015-07" db="EMBL/GenBank/DDBJ databases">
        <title>Plasmids, circular viruses and viroids from rat gut.</title>
        <authorList>
            <person name="Jorgensen T.J."/>
            <person name="Hansen M.A."/>
            <person name="Xu Z."/>
            <person name="Tabak M.A."/>
            <person name="Sorensen S.J."/>
            <person name="Hansen L.H."/>
        </authorList>
    </citation>
    <scope>NUCLEOTIDE SEQUENCE</scope>
    <source>
        <plasmid evidence="1">pRGFK1376</plasmid>
    </source>
</reference>
<evidence type="ECO:0008006" key="2">
    <source>
        <dbReference type="Google" id="ProtNLM"/>
    </source>
</evidence>
<accession>A0A0H5Q518</accession>
<dbReference type="AlphaFoldDB" id="A0A0H5Q518"/>
<organism evidence="1">
    <name type="scientific">uncultured prokaryote</name>
    <dbReference type="NCBI Taxonomy" id="198431"/>
    <lineage>
        <taxon>unclassified sequences</taxon>
        <taxon>environmental samples</taxon>
    </lineage>
</organism>
<evidence type="ECO:0000313" key="1">
    <source>
        <dbReference type="EMBL" id="CRY97126.1"/>
    </source>
</evidence>
<keyword evidence="1" id="KW-0614">Plasmid</keyword>
<dbReference type="EMBL" id="LN853937">
    <property type="protein sequence ID" value="CRY97126.1"/>
    <property type="molecule type" value="Genomic_DNA"/>
</dbReference>
<dbReference type="InterPro" id="IPR025427">
    <property type="entry name" value="DUF4160"/>
</dbReference>
<dbReference type="Pfam" id="PF13711">
    <property type="entry name" value="DUF4160"/>
    <property type="match status" value="1"/>
</dbReference>
<name>A0A0H5Q518_9ZZZZ</name>
<geneLocation type="plasmid" evidence="1">
    <name>pRGFK1376</name>
</geneLocation>
<sequence>MPVILRFKGYRFFFYSNEGNPLEPAHIHVRSADGEAKFWLVPDVSLARNDGFNARDLKELVGVVEQNSTMFVEVWNEYFS</sequence>
<proteinExistence type="predicted"/>
<protein>
    <recommendedName>
        <fullName evidence="2">DUF4160 domain-containing protein</fullName>
    </recommendedName>
</protein>
<reference evidence="1" key="1">
    <citation type="submission" date="2015-06" db="EMBL/GenBank/DDBJ databases">
        <authorList>
            <person name="Joergensen T."/>
        </authorList>
    </citation>
    <scope>NUCLEOTIDE SEQUENCE</scope>
    <source>
        <plasmid evidence="1">pRGFK1376</plasmid>
    </source>
</reference>